<organism evidence="2 3">
    <name type="scientific">Parapedobacter luteus</name>
    <dbReference type="NCBI Taxonomy" id="623280"/>
    <lineage>
        <taxon>Bacteria</taxon>
        <taxon>Pseudomonadati</taxon>
        <taxon>Bacteroidota</taxon>
        <taxon>Sphingobacteriia</taxon>
        <taxon>Sphingobacteriales</taxon>
        <taxon>Sphingobacteriaceae</taxon>
        <taxon>Parapedobacter</taxon>
    </lineage>
</organism>
<dbReference type="OrthoDB" id="674388at2"/>
<keyword evidence="3" id="KW-1185">Reference proteome</keyword>
<reference evidence="2 3" key="1">
    <citation type="submission" date="2017-02" db="EMBL/GenBank/DDBJ databases">
        <authorList>
            <person name="Peterson S.W."/>
        </authorList>
    </citation>
    <scope>NUCLEOTIDE SEQUENCE [LARGE SCALE GENOMIC DNA]</scope>
    <source>
        <strain evidence="2 3">DSM 22899</strain>
    </source>
</reference>
<protein>
    <recommendedName>
        <fullName evidence="4">DUF4843 domain-containing protein</fullName>
    </recommendedName>
</protein>
<evidence type="ECO:0000313" key="2">
    <source>
        <dbReference type="EMBL" id="SKB94617.1"/>
    </source>
</evidence>
<keyword evidence="1" id="KW-0732">Signal</keyword>
<evidence type="ECO:0000256" key="1">
    <source>
        <dbReference type="SAM" id="SignalP"/>
    </source>
</evidence>
<dbReference type="STRING" id="623280.SAMN05660226_03948"/>
<dbReference type="PROSITE" id="PS51257">
    <property type="entry name" value="PROKAR_LIPOPROTEIN"/>
    <property type="match status" value="1"/>
</dbReference>
<dbReference type="RefSeq" id="WP_139378787.1">
    <property type="nucleotide sequence ID" value="NZ_FUYS01000015.1"/>
</dbReference>
<gene>
    <name evidence="2" type="ORF">SAMN05660226_03948</name>
</gene>
<dbReference type="Proteomes" id="UP000190541">
    <property type="component" value="Unassembled WGS sequence"/>
</dbReference>
<feature type="chain" id="PRO_5012436876" description="DUF4843 domain-containing protein" evidence="1">
    <location>
        <begin position="21"/>
        <end position="173"/>
    </location>
</feature>
<dbReference type="AlphaFoldDB" id="A0A1T5FES3"/>
<name>A0A1T5FES3_9SPHI</name>
<accession>A0A1T5FES3</accession>
<dbReference type="EMBL" id="FUYS01000015">
    <property type="protein sequence ID" value="SKB94617.1"/>
    <property type="molecule type" value="Genomic_DNA"/>
</dbReference>
<evidence type="ECO:0000313" key="3">
    <source>
        <dbReference type="Proteomes" id="UP000190541"/>
    </source>
</evidence>
<proteinExistence type="predicted"/>
<sequence length="173" mass="18858">MKKISIYFCFVFLASVACVACMDEREIIYAGPTVVEFKNHLLGRNTTYTPVGVFPSGTGTAQTLTSRYISVDNRGTDSILVQLVGPQLSRDIDIEYTIDESSTAIEGTHYDFVNAGTRTIVLPAGTSSTYILINPTPGSLDAGETRSLTLRLLGHNEVGVSENYSTFTTYLRP</sequence>
<evidence type="ECO:0008006" key="4">
    <source>
        <dbReference type="Google" id="ProtNLM"/>
    </source>
</evidence>
<feature type="signal peptide" evidence="1">
    <location>
        <begin position="1"/>
        <end position="20"/>
    </location>
</feature>